<dbReference type="EMBL" id="NHSD01000059">
    <property type="protein sequence ID" value="MBK5925927.1"/>
    <property type="molecule type" value="Genomic_DNA"/>
</dbReference>
<dbReference type="GO" id="GO:0003985">
    <property type="term" value="F:acetyl-CoA C-acetyltransferase activity"/>
    <property type="evidence" value="ECO:0007669"/>
    <property type="project" value="UniProtKB-EC"/>
</dbReference>
<dbReference type="InterPro" id="IPR020610">
    <property type="entry name" value="Thiolase_AS"/>
</dbReference>
<dbReference type="Gene3D" id="3.40.47.10">
    <property type="match status" value="2"/>
</dbReference>
<keyword evidence="9" id="KW-1185">Reference proteome</keyword>
<gene>
    <name evidence="8" type="ORF">CCR87_00910</name>
</gene>
<dbReference type="EC" id="2.3.1.9" evidence="8"/>
<feature type="active site" description="Proton acceptor" evidence="4">
    <location>
        <position position="378"/>
    </location>
</feature>
<dbReference type="PROSITE" id="PS00099">
    <property type="entry name" value="THIOLASE_3"/>
    <property type="match status" value="1"/>
</dbReference>
<evidence type="ECO:0000256" key="5">
    <source>
        <dbReference type="RuleBase" id="RU003557"/>
    </source>
</evidence>
<protein>
    <submittedName>
        <fullName evidence="8">Acetyl-CoA acetyltransferase</fullName>
        <ecNumber evidence="8">2.3.1.9</ecNumber>
    </submittedName>
</protein>
<comment type="similarity">
    <text evidence="1 5">Belongs to the thiolase-like superfamily. Thiolase family.</text>
</comment>
<dbReference type="SUPFAM" id="SSF53901">
    <property type="entry name" value="Thiolase-like"/>
    <property type="match status" value="2"/>
</dbReference>
<dbReference type="PIRSF" id="PIRSF000429">
    <property type="entry name" value="Ac-CoA_Ac_transf"/>
    <property type="match status" value="1"/>
</dbReference>
<name>A0A934TH11_9RHOB</name>
<evidence type="ECO:0000256" key="4">
    <source>
        <dbReference type="PIRSR" id="PIRSR000429-1"/>
    </source>
</evidence>
<dbReference type="InterPro" id="IPR020617">
    <property type="entry name" value="Thiolase_C"/>
</dbReference>
<feature type="active site" description="Acyl-thioester intermediate" evidence="4">
    <location>
        <position position="88"/>
    </location>
</feature>
<keyword evidence="2 5" id="KW-0808">Transferase</keyword>
<evidence type="ECO:0000259" key="6">
    <source>
        <dbReference type="Pfam" id="PF00108"/>
    </source>
</evidence>
<evidence type="ECO:0000256" key="1">
    <source>
        <dbReference type="ARBA" id="ARBA00010982"/>
    </source>
</evidence>
<evidence type="ECO:0000256" key="2">
    <source>
        <dbReference type="ARBA" id="ARBA00022679"/>
    </source>
</evidence>
<evidence type="ECO:0000259" key="7">
    <source>
        <dbReference type="Pfam" id="PF02803"/>
    </source>
</evidence>
<dbReference type="RefSeq" id="WP_201155453.1">
    <property type="nucleotide sequence ID" value="NZ_NHSD01000059.1"/>
</dbReference>
<sequence>MHEVIIAGAARTSMGGFQGALAPLAAPDLGGVAIAGALRDAGAAPDTVEELLMGCVLPAGQGQAPARQAGFAAGLGDGVPATTLNKMCGSGMKAAMMAADRIALGAAGVIVAGGMESMSNAPYLLPKMRGGARMGHAQALDHMFLDGLEDAYDTGRLMGTFAEDCAEAFQFTREAQDAYAIASLEAALAAQRDGAFTAEIAAVEVPGRKGATTVVLDEQPALARPDRIPQLRPAFRKDGTVTAANSSSISDGAAALVLASAEAARAQGLRVRARLLGHASHAQAPGDFPTAPVPAARKLLDRLGWSVDDVDLWEVNEAFAVVPMAFMQRMGVDRARLNVHGGACALGHPIGASGARILVTLLNALERRGLARGVAAICIGGGEGTAVAIERV</sequence>
<evidence type="ECO:0000313" key="8">
    <source>
        <dbReference type="EMBL" id="MBK5925927.1"/>
    </source>
</evidence>
<dbReference type="PANTHER" id="PTHR18919:SF138">
    <property type="entry name" value="ACETYL-COA C-ACETYLTRANSFERASE"/>
    <property type="match status" value="1"/>
</dbReference>
<feature type="domain" description="Thiolase N-terminal" evidence="6">
    <location>
        <begin position="4"/>
        <end position="261"/>
    </location>
</feature>
<dbReference type="InterPro" id="IPR002155">
    <property type="entry name" value="Thiolase"/>
</dbReference>
<dbReference type="InterPro" id="IPR016039">
    <property type="entry name" value="Thiolase-like"/>
</dbReference>
<proteinExistence type="inferred from homology"/>
<comment type="caution">
    <text evidence="8">The sequence shown here is derived from an EMBL/GenBank/DDBJ whole genome shotgun (WGS) entry which is preliminary data.</text>
</comment>
<reference evidence="8" key="1">
    <citation type="submission" date="2017-05" db="EMBL/GenBank/DDBJ databases">
        <authorList>
            <person name="Imhoff J.F."/>
            <person name="Rahn T."/>
            <person name="Kuenzel S."/>
            <person name="Neulinger S.C."/>
        </authorList>
    </citation>
    <scope>NUCLEOTIDE SEQUENCE</scope>
    <source>
        <strain evidence="8">LMG 28126</strain>
    </source>
</reference>
<organism evidence="8 9">
    <name type="scientific">Rhodobaculum claviforme</name>
    <dbReference type="NCBI Taxonomy" id="1549854"/>
    <lineage>
        <taxon>Bacteria</taxon>
        <taxon>Pseudomonadati</taxon>
        <taxon>Pseudomonadota</taxon>
        <taxon>Alphaproteobacteria</taxon>
        <taxon>Rhodobacterales</taxon>
        <taxon>Paracoccaceae</taxon>
        <taxon>Rhodobaculum</taxon>
    </lineage>
</organism>
<dbReference type="InterPro" id="IPR020616">
    <property type="entry name" value="Thiolase_N"/>
</dbReference>
<dbReference type="NCBIfam" id="TIGR01930">
    <property type="entry name" value="AcCoA-C-Actrans"/>
    <property type="match status" value="1"/>
</dbReference>
<reference evidence="8" key="2">
    <citation type="journal article" date="2020" name="Microorganisms">
        <title>Osmotic Adaptation and Compatible Solute Biosynthesis of Phototrophic Bacteria as Revealed from Genome Analyses.</title>
        <authorList>
            <person name="Imhoff J.F."/>
            <person name="Rahn T."/>
            <person name="Kunzel S."/>
            <person name="Keller A."/>
            <person name="Neulinger S.C."/>
        </authorList>
    </citation>
    <scope>NUCLEOTIDE SEQUENCE</scope>
    <source>
        <strain evidence="8">LMG 28126</strain>
    </source>
</reference>
<evidence type="ECO:0000313" key="9">
    <source>
        <dbReference type="Proteomes" id="UP000706333"/>
    </source>
</evidence>
<dbReference type="Pfam" id="PF02803">
    <property type="entry name" value="Thiolase_C"/>
    <property type="match status" value="1"/>
</dbReference>
<dbReference type="Pfam" id="PF00108">
    <property type="entry name" value="Thiolase_N"/>
    <property type="match status" value="1"/>
</dbReference>
<dbReference type="CDD" id="cd00751">
    <property type="entry name" value="thiolase"/>
    <property type="match status" value="1"/>
</dbReference>
<dbReference type="PANTHER" id="PTHR18919">
    <property type="entry name" value="ACETYL-COA C-ACYLTRANSFERASE"/>
    <property type="match status" value="1"/>
</dbReference>
<feature type="domain" description="Thiolase C-terminal" evidence="7">
    <location>
        <begin position="270"/>
        <end position="391"/>
    </location>
</feature>
<evidence type="ECO:0000256" key="3">
    <source>
        <dbReference type="ARBA" id="ARBA00023315"/>
    </source>
</evidence>
<feature type="active site" description="Proton acceptor" evidence="4">
    <location>
        <position position="348"/>
    </location>
</feature>
<dbReference type="AlphaFoldDB" id="A0A934TH11"/>
<accession>A0A934TH11</accession>
<keyword evidence="3 5" id="KW-0012">Acyltransferase</keyword>
<dbReference type="Proteomes" id="UP000706333">
    <property type="component" value="Unassembled WGS sequence"/>
</dbReference>